<keyword evidence="3" id="KW-0326">Glycosidase</keyword>
<dbReference type="RefSeq" id="WP_042505325.1">
    <property type="nucleotide sequence ID" value="NZ_BBNQ01000012.1"/>
</dbReference>
<name>A0A090VHN3_9FLAO</name>
<dbReference type="AlphaFoldDB" id="A0A090VHN3"/>
<dbReference type="InterPro" id="IPR026444">
    <property type="entry name" value="Secre_tail"/>
</dbReference>
<gene>
    <name evidence="3" type="ORF">JCM19300_1892</name>
</gene>
<proteinExistence type="predicted"/>
<dbReference type="Pfam" id="PF18962">
    <property type="entry name" value="Por_Secre_tail"/>
    <property type="match status" value="1"/>
</dbReference>
<dbReference type="EC" id="3.2.1.14" evidence="3"/>
<reference evidence="3 4" key="1">
    <citation type="journal article" date="2014" name="Genome Announc.">
        <title>Draft Genome Sequences of Marine Flavobacterium Algibacter lectus Strains SS8 and NR4.</title>
        <authorList>
            <person name="Takatani N."/>
            <person name="Nakanishi M."/>
            <person name="Meirelles P."/>
            <person name="Mino S."/>
            <person name="Suda W."/>
            <person name="Oshima K."/>
            <person name="Hattori M."/>
            <person name="Ohkuma M."/>
            <person name="Hosokawa M."/>
            <person name="Miyashita K."/>
            <person name="Thompson F.L."/>
            <person name="Niwa A."/>
            <person name="Sawabe T."/>
            <person name="Sawabe T."/>
        </authorList>
    </citation>
    <scope>NUCLEOTIDE SEQUENCE [LARGE SCALE GENOMIC DNA]</scope>
    <source>
        <strain evidence="3 4">JCM 19300</strain>
    </source>
</reference>
<dbReference type="Gene3D" id="2.60.120.260">
    <property type="entry name" value="Galactose-binding domain-like"/>
    <property type="match status" value="1"/>
</dbReference>
<comment type="caution">
    <text evidence="3">The sequence shown here is derived from an EMBL/GenBank/DDBJ whole genome shotgun (WGS) entry which is preliminary data.</text>
</comment>
<feature type="domain" description="Secretion system C-terminal sorting" evidence="2">
    <location>
        <begin position="369"/>
        <end position="436"/>
    </location>
</feature>
<keyword evidence="3" id="KW-0378">Hydrolase</keyword>
<evidence type="ECO:0000256" key="1">
    <source>
        <dbReference type="ARBA" id="ARBA00022729"/>
    </source>
</evidence>
<keyword evidence="1" id="KW-0732">Signal</keyword>
<dbReference type="OrthoDB" id="9757947at2"/>
<evidence type="ECO:0000259" key="2">
    <source>
        <dbReference type="Pfam" id="PF18962"/>
    </source>
</evidence>
<dbReference type="EMBL" id="BBNQ01000012">
    <property type="protein sequence ID" value="GAL63543.1"/>
    <property type="molecule type" value="Genomic_DNA"/>
</dbReference>
<protein>
    <submittedName>
        <fullName evidence="3">Chitinase</fullName>
        <ecNumber evidence="3">3.2.1.14</ecNumber>
    </submittedName>
</protein>
<evidence type="ECO:0000313" key="3">
    <source>
        <dbReference type="EMBL" id="GAL63543.1"/>
    </source>
</evidence>
<dbReference type="Proteomes" id="UP000029644">
    <property type="component" value="Unassembled WGS sequence"/>
</dbReference>
<evidence type="ECO:0000313" key="4">
    <source>
        <dbReference type="Proteomes" id="UP000029644"/>
    </source>
</evidence>
<sequence length="438" mass="47379">MKTQLLKPILTVAFVILGFTNVSAQLFDFNSSKGGWNAEFQMASAELDSEDGNDVLKCLRTSNNATLALDPLVATIDAKTVRWIRIVLKNTTASTVLRIKAQSTASGNNTAQFNITANDVAFKSYAFELTSAGSAWQAAIDAGSTMEEVRLLFRAGYAAAEGNIFIDEIEFSATEPILPSTDTFSEYIQNPNFEDPDGIGFLSGGGGEYTLSLETSGSQDGANHLKLEYGMDATKINYVFSGFVKEYTPGLAVNTQLISKMWVQAAVDADVSIRLKYNDDGAPGNNGPDEKTETKTVAVTGNPGVWQELTFTHVPDVVVNKVNFWFALEYLEGPPVFPANGNVFLFDNMTGVIGATLSTDKNTLEDVKVYPNPVRETLSIKSPAGSDISIYNVLGATVKTINKANALQKVSLADLKSGLYFVKIINEGKVFQSKIIKE</sequence>
<dbReference type="GO" id="GO:0008843">
    <property type="term" value="F:endochitinase activity"/>
    <property type="evidence" value="ECO:0007669"/>
    <property type="project" value="UniProtKB-EC"/>
</dbReference>
<dbReference type="NCBIfam" id="TIGR04183">
    <property type="entry name" value="Por_Secre_tail"/>
    <property type="match status" value="1"/>
</dbReference>
<accession>A0A090VHN3</accession>
<organism evidence="3 4">
    <name type="scientific">Algibacter lectus</name>
    <dbReference type="NCBI Taxonomy" id="221126"/>
    <lineage>
        <taxon>Bacteria</taxon>
        <taxon>Pseudomonadati</taxon>
        <taxon>Bacteroidota</taxon>
        <taxon>Flavobacteriia</taxon>
        <taxon>Flavobacteriales</taxon>
        <taxon>Flavobacteriaceae</taxon>
        <taxon>Algibacter</taxon>
    </lineage>
</organism>